<name>A0A2W4TIH6_9GAMM</name>
<dbReference type="InterPro" id="IPR021225">
    <property type="entry name" value="Tlde1_dom"/>
</dbReference>
<reference evidence="2 3" key="1">
    <citation type="journal article" date="2018" name="Aquat. Microb. Ecol.">
        <title>Gammaproteobacterial methanotrophs dominate.</title>
        <authorList>
            <person name="Rissanen A.J."/>
            <person name="Saarenheimo J."/>
            <person name="Tiirola M."/>
            <person name="Peura S."/>
            <person name="Aalto S.L."/>
            <person name="Karvinen A."/>
            <person name="Nykanen H."/>
        </authorList>
    </citation>
    <scope>NUCLEOTIDE SEQUENCE [LARGE SCALE GENOMIC DNA]</scope>
    <source>
        <strain evidence="2">AMbin10</strain>
    </source>
</reference>
<evidence type="ECO:0000313" key="2">
    <source>
        <dbReference type="EMBL" id="PZN84254.1"/>
    </source>
</evidence>
<accession>A0A2W4TIH6</accession>
<feature type="domain" description="Tlde1" evidence="1">
    <location>
        <begin position="60"/>
        <end position="144"/>
    </location>
</feature>
<dbReference type="Pfam" id="PF10908">
    <property type="entry name" value="Tlde1_dom"/>
    <property type="match status" value="1"/>
</dbReference>
<gene>
    <name evidence="2" type="ORF">DM484_03120</name>
</gene>
<sequence length="165" mass="18556">MSEKYADERTLPQYPACGRSHIHLRFNGKVLSAMGGVAGIIFPAVSGKPTEQGDFDYSLERQKIADQGSIPEGEFWIQPSQLQENAWYRIRNPRFAWGNYWITIHPYPSTQTYGRGGFFIHGGDSLGSAGCIDLAENMNQFVEALKKELNGFPQCFIPLTVKYSE</sequence>
<evidence type="ECO:0000259" key="1">
    <source>
        <dbReference type="Pfam" id="PF10908"/>
    </source>
</evidence>
<evidence type="ECO:0000313" key="3">
    <source>
        <dbReference type="Proteomes" id="UP000249396"/>
    </source>
</evidence>
<dbReference type="AlphaFoldDB" id="A0A2W4TIH6"/>
<dbReference type="Proteomes" id="UP000249396">
    <property type="component" value="Unassembled WGS sequence"/>
</dbReference>
<protein>
    <submittedName>
        <fullName evidence="2">DUF2778 domain-containing protein</fullName>
    </submittedName>
</protein>
<comment type="caution">
    <text evidence="2">The sequence shown here is derived from an EMBL/GenBank/DDBJ whole genome shotgun (WGS) entry which is preliminary data.</text>
</comment>
<dbReference type="EMBL" id="QJPH01000159">
    <property type="protein sequence ID" value="PZN84254.1"/>
    <property type="molecule type" value="Genomic_DNA"/>
</dbReference>
<proteinExistence type="predicted"/>
<organism evidence="2 3">
    <name type="scientific">Candidatus Methylumidiphilus alinenensis</name>
    <dbReference type="NCBI Taxonomy" id="2202197"/>
    <lineage>
        <taxon>Bacteria</taxon>
        <taxon>Pseudomonadati</taxon>
        <taxon>Pseudomonadota</taxon>
        <taxon>Gammaproteobacteria</taxon>
        <taxon>Methylococcales</taxon>
        <taxon>Candidatus Methylumidiphilus</taxon>
    </lineage>
</organism>